<gene>
    <name evidence="1" type="ORF">BCB44BAC_04443</name>
</gene>
<dbReference type="EMBL" id="FMIK01000064">
    <property type="protein sequence ID" value="SCM07611.1"/>
    <property type="molecule type" value="Genomic_DNA"/>
</dbReference>
<organism evidence="1 2">
    <name type="scientific">Bacillus cytotoxicus</name>
    <dbReference type="NCBI Taxonomy" id="580165"/>
    <lineage>
        <taxon>Bacteria</taxon>
        <taxon>Bacillati</taxon>
        <taxon>Bacillota</taxon>
        <taxon>Bacilli</taxon>
        <taxon>Bacillales</taxon>
        <taxon>Bacillaceae</taxon>
        <taxon>Bacillus</taxon>
        <taxon>Bacillus cereus group</taxon>
    </lineage>
</organism>
<dbReference type="Proteomes" id="UP000242164">
    <property type="component" value="Unassembled WGS sequence"/>
</dbReference>
<comment type="caution">
    <text evidence="1">The sequence shown here is derived from an EMBL/GenBank/DDBJ whole genome shotgun (WGS) entry which is preliminary data.</text>
</comment>
<accession>A0AAX2CNM3</accession>
<name>A0AAX2CNM3_9BACI</name>
<protein>
    <submittedName>
        <fullName evidence="1">Uncharacterized protein</fullName>
    </submittedName>
</protein>
<evidence type="ECO:0000313" key="1">
    <source>
        <dbReference type="EMBL" id="SCM07611.1"/>
    </source>
</evidence>
<reference evidence="1 2" key="1">
    <citation type="submission" date="2016-08" db="EMBL/GenBank/DDBJ databases">
        <authorList>
            <person name="Loux V."/>
            <person name="Rue O."/>
        </authorList>
    </citation>
    <scope>NUCLEOTIDE SEQUENCE [LARGE SCALE GENOMIC DNA]</scope>
    <source>
        <strain evidence="1 2">AFSSA_08CEB44bac</strain>
    </source>
</reference>
<evidence type="ECO:0000313" key="2">
    <source>
        <dbReference type="Proteomes" id="UP000242164"/>
    </source>
</evidence>
<proteinExistence type="predicted"/>
<sequence>MMVKRKIELEV</sequence>